<accession>A0A7S0VY11</accession>
<evidence type="ECO:0000313" key="2">
    <source>
        <dbReference type="EMBL" id="CAD8795531.1"/>
    </source>
</evidence>
<feature type="transmembrane region" description="Helical" evidence="1">
    <location>
        <begin position="64"/>
        <end position="84"/>
    </location>
</feature>
<name>A0A7S0VY11_9CRYP</name>
<reference evidence="2" key="1">
    <citation type="submission" date="2021-01" db="EMBL/GenBank/DDBJ databases">
        <authorList>
            <person name="Corre E."/>
            <person name="Pelletier E."/>
            <person name="Niang G."/>
            <person name="Scheremetjew M."/>
            <person name="Finn R."/>
            <person name="Kale V."/>
            <person name="Holt S."/>
            <person name="Cochrane G."/>
            <person name="Meng A."/>
            <person name="Brown T."/>
            <person name="Cohen L."/>
        </authorList>
    </citation>
    <scope>NUCLEOTIDE SEQUENCE</scope>
    <source>
        <strain evidence="2">CCMP443</strain>
    </source>
</reference>
<dbReference type="EMBL" id="HBFN01015804">
    <property type="protein sequence ID" value="CAD8795531.1"/>
    <property type="molecule type" value="Transcribed_RNA"/>
</dbReference>
<dbReference type="AlphaFoldDB" id="A0A7S0VY11"/>
<keyword evidence="1" id="KW-0812">Transmembrane</keyword>
<evidence type="ECO:0000256" key="1">
    <source>
        <dbReference type="SAM" id="Phobius"/>
    </source>
</evidence>
<proteinExistence type="predicted"/>
<feature type="transmembrane region" description="Helical" evidence="1">
    <location>
        <begin position="21"/>
        <end position="44"/>
    </location>
</feature>
<gene>
    <name evidence="2" type="ORF">HTEP1355_LOCUS9171</name>
</gene>
<sequence length="223" mass="24878">MGIFSGVQLSTVEAYSKWSNLAQLTVGFISVLAYITILVIQLRFFPIQVFTEGGEQLVQFRPALYHTLQLVQGCLSIVSAILFLGRDSFCVSKRVMVNNRPAHQVCYDWAYGMRVSIFFSLASSGVSVAGLFLSITELNDATNFTCINVMSKEFLCDGSLEQDAVEINILRNQLQADFTVSCLEKSIRTIVPLIYTIIYAITVFLGLLGAHSAAYTYRFFMQI</sequence>
<keyword evidence="1" id="KW-0472">Membrane</keyword>
<feature type="transmembrane region" description="Helical" evidence="1">
    <location>
        <begin position="193"/>
        <end position="217"/>
    </location>
</feature>
<feature type="transmembrane region" description="Helical" evidence="1">
    <location>
        <begin position="117"/>
        <end position="135"/>
    </location>
</feature>
<keyword evidence="1" id="KW-1133">Transmembrane helix</keyword>
<protein>
    <submittedName>
        <fullName evidence="2">Uncharacterized protein</fullName>
    </submittedName>
</protein>
<organism evidence="2">
    <name type="scientific">Hemiselmis tepida</name>
    <dbReference type="NCBI Taxonomy" id="464990"/>
    <lineage>
        <taxon>Eukaryota</taxon>
        <taxon>Cryptophyceae</taxon>
        <taxon>Cryptomonadales</taxon>
        <taxon>Hemiselmidaceae</taxon>
        <taxon>Hemiselmis</taxon>
    </lineage>
</organism>